<gene>
    <name evidence="5" type="ORF">CHILSU_LOCUS9483</name>
</gene>
<dbReference type="PANTHER" id="PTHR13256">
    <property type="entry name" value="N-ACETYLTRANSFERASE 9"/>
    <property type="match status" value="1"/>
</dbReference>
<dbReference type="InterPro" id="IPR000182">
    <property type="entry name" value="GNAT_dom"/>
</dbReference>
<evidence type="ECO:0000256" key="3">
    <source>
        <dbReference type="ARBA" id="ARBA00023315"/>
    </source>
</evidence>
<dbReference type="PANTHER" id="PTHR13256:SF16">
    <property type="entry name" value="ALPHA_BETA-TUBULIN-N-ACETYLTRANSFERASE 9"/>
    <property type="match status" value="1"/>
</dbReference>
<evidence type="ECO:0000256" key="1">
    <source>
        <dbReference type="ARBA" id="ARBA00009342"/>
    </source>
</evidence>
<accession>A0ABN8BBK9</accession>
<comment type="similarity">
    <text evidence="1">Belongs to the acetyltransferase family. GNAT subfamily.</text>
</comment>
<feature type="domain" description="N-acetyltransferase" evidence="4">
    <location>
        <begin position="14"/>
        <end position="158"/>
    </location>
</feature>
<keyword evidence="2" id="KW-0808">Transferase</keyword>
<dbReference type="InterPro" id="IPR016181">
    <property type="entry name" value="Acyl_CoA_acyltransferase"/>
</dbReference>
<proteinExistence type="inferred from homology"/>
<organism evidence="5 6">
    <name type="scientific">Chilo suppressalis</name>
    <name type="common">Asiatic rice borer moth</name>
    <dbReference type="NCBI Taxonomy" id="168631"/>
    <lineage>
        <taxon>Eukaryota</taxon>
        <taxon>Metazoa</taxon>
        <taxon>Ecdysozoa</taxon>
        <taxon>Arthropoda</taxon>
        <taxon>Hexapoda</taxon>
        <taxon>Insecta</taxon>
        <taxon>Pterygota</taxon>
        <taxon>Neoptera</taxon>
        <taxon>Endopterygota</taxon>
        <taxon>Lepidoptera</taxon>
        <taxon>Glossata</taxon>
        <taxon>Ditrysia</taxon>
        <taxon>Pyraloidea</taxon>
        <taxon>Crambidae</taxon>
        <taxon>Crambinae</taxon>
        <taxon>Chilo</taxon>
    </lineage>
</organism>
<keyword evidence="6" id="KW-1185">Reference proteome</keyword>
<sequence length="245" mass="28533">MRLNENSKIIGKNVYLVPYRREHVPKYHQWMTNEELRKLTASEPLTLEEEYEMQKSWHSDEDKCTFIILNKAKFDETSNDVDSMIGDTNIFIQGMKEAKGEIEIMIAEESVRGKKLGWESAILMLLYGILYIGIKSYEAKICLTNVISIQMFKKLGFEEYSKSEVFQEITFKKDVSTKWNNWLQEQYKLNGISSLESQGKIKILQFGHDSEVLTTSVDEWFVLRVHGVADSRGPGFESRWGQMFV</sequence>
<dbReference type="InterPro" id="IPR039135">
    <property type="entry name" value="NAT9-like"/>
</dbReference>
<evidence type="ECO:0000313" key="5">
    <source>
        <dbReference type="EMBL" id="CAH0406110.1"/>
    </source>
</evidence>
<dbReference type="EMBL" id="OU963898">
    <property type="protein sequence ID" value="CAH0406110.1"/>
    <property type="molecule type" value="Genomic_DNA"/>
</dbReference>
<protein>
    <recommendedName>
        <fullName evidence="4">N-acetyltransferase domain-containing protein</fullName>
    </recommendedName>
</protein>
<dbReference type="SUPFAM" id="SSF55729">
    <property type="entry name" value="Acyl-CoA N-acyltransferases (Nat)"/>
    <property type="match status" value="1"/>
</dbReference>
<evidence type="ECO:0000256" key="2">
    <source>
        <dbReference type="ARBA" id="ARBA00022679"/>
    </source>
</evidence>
<dbReference type="Pfam" id="PF13302">
    <property type="entry name" value="Acetyltransf_3"/>
    <property type="match status" value="1"/>
</dbReference>
<keyword evidence="3" id="KW-0012">Acyltransferase</keyword>
<evidence type="ECO:0000259" key="4">
    <source>
        <dbReference type="Pfam" id="PF13302"/>
    </source>
</evidence>
<dbReference type="Proteomes" id="UP001153292">
    <property type="component" value="Chromosome 5"/>
</dbReference>
<dbReference type="Gene3D" id="3.40.630.30">
    <property type="match status" value="1"/>
</dbReference>
<reference evidence="5" key="1">
    <citation type="submission" date="2021-12" db="EMBL/GenBank/DDBJ databases">
        <authorList>
            <person name="King R."/>
        </authorList>
    </citation>
    <scope>NUCLEOTIDE SEQUENCE</scope>
</reference>
<name>A0ABN8BBK9_CHISP</name>
<evidence type="ECO:0000313" key="6">
    <source>
        <dbReference type="Proteomes" id="UP001153292"/>
    </source>
</evidence>